<dbReference type="Proteomes" id="UP000076871">
    <property type="component" value="Unassembled WGS sequence"/>
</dbReference>
<dbReference type="OrthoDB" id="2013972at2759"/>
<evidence type="ECO:0000313" key="5">
    <source>
        <dbReference type="Proteomes" id="UP000076871"/>
    </source>
</evidence>
<protein>
    <submittedName>
        <fullName evidence="4">S-adenosyl-L-methionine-dependent methyltransferase</fullName>
    </submittedName>
</protein>
<feature type="compositionally biased region" description="Basic and acidic residues" evidence="2">
    <location>
        <begin position="10"/>
        <end position="29"/>
    </location>
</feature>
<evidence type="ECO:0000313" key="4">
    <source>
        <dbReference type="EMBL" id="KZT07785.1"/>
    </source>
</evidence>
<name>A0A165EUF4_9APHY</name>
<feature type="compositionally biased region" description="Polar residues" evidence="2">
    <location>
        <begin position="227"/>
        <end position="248"/>
    </location>
</feature>
<feature type="compositionally biased region" description="Low complexity" evidence="2">
    <location>
        <begin position="259"/>
        <end position="271"/>
    </location>
</feature>
<keyword evidence="4" id="KW-0489">Methyltransferase</keyword>
<feature type="compositionally biased region" description="Basic and acidic residues" evidence="2">
    <location>
        <begin position="272"/>
        <end position="285"/>
    </location>
</feature>
<dbReference type="GeneID" id="63818210"/>
<dbReference type="Pfam" id="PF13649">
    <property type="entry name" value="Methyltransf_25"/>
    <property type="match status" value="1"/>
</dbReference>
<dbReference type="RefSeq" id="XP_040765525.1">
    <property type="nucleotide sequence ID" value="XM_040901178.1"/>
</dbReference>
<evidence type="ECO:0000256" key="1">
    <source>
        <dbReference type="ARBA" id="ARBA00010815"/>
    </source>
</evidence>
<keyword evidence="4" id="KW-0808">Transferase</keyword>
<evidence type="ECO:0000259" key="3">
    <source>
        <dbReference type="Pfam" id="PF13649"/>
    </source>
</evidence>
<accession>A0A165EUF4</accession>
<feature type="region of interest" description="Disordered" evidence="2">
    <location>
        <begin position="1"/>
        <end position="29"/>
    </location>
</feature>
<dbReference type="CDD" id="cd02440">
    <property type="entry name" value="AdoMet_MTases"/>
    <property type="match status" value="1"/>
</dbReference>
<dbReference type="InterPro" id="IPR029063">
    <property type="entry name" value="SAM-dependent_MTases_sf"/>
</dbReference>
<reference evidence="4 5" key="1">
    <citation type="journal article" date="2016" name="Mol. Biol. Evol.">
        <title>Comparative Genomics of Early-Diverging Mushroom-Forming Fungi Provides Insights into the Origins of Lignocellulose Decay Capabilities.</title>
        <authorList>
            <person name="Nagy L.G."/>
            <person name="Riley R."/>
            <person name="Tritt A."/>
            <person name="Adam C."/>
            <person name="Daum C."/>
            <person name="Floudas D."/>
            <person name="Sun H."/>
            <person name="Yadav J.S."/>
            <person name="Pangilinan J."/>
            <person name="Larsson K.H."/>
            <person name="Matsuura K."/>
            <person name="Barry K."/>
            <person name="Labutti K."/>
            <person name="Kuo R."/>
            <person name="Ohm R.A."/>
            <person name="Bhattacharya S.S."/>
            <person name="Shirouzu T."/>
            <person name="Yoshinaga Y."/>
            <person name="Martin F.M."/>
            <person name="Grigoriev I.V."/>
            <person name="Hibbett D.S."/>
        </authorList>
    </citation>
    <scope>NUCLEOTIDE SEQUENCE [LARGE SCALE GENOMIC DNA]</scope>
    <source>
        <strain evidence="4 5">93-53</strain>
    </source>
</reference>
<dbReference type="SUPFAM" id="SSF53335">
    <property type="entry name" value="S-adenosyl-L-methionine-dependent methyltransferases"/>
    <property type="match status" value="1"/>
</dbReference>
<evidence type="ECO:0000256" key="2">
    <source>
        <dbReference type="SAM" id="MobiDB-lite"/>
    </source>
</evidence>
<dbReference type="PANTHER" id="PTHR43832:SF1">
    <property type="entry name" value="S-ADENOSYL-L-METHIONINE-DEPENDENT METHYLTRANSFERASES SUPERFAMILY PROTEIN"/>
    <property type="match status" value="1"/>
</dbReference>
<organism evidence="4 5">
    <name type="scientific">Laetiporus sulphureus 93-53</name>
    <dbReference type="NCBI Taxonomy" id="1314785"/>
    <lineage>
        <taxon>Eukaryota</taxon>
        <taxon>Fungi</taxon>
        <taxon>Dikarya</taxon>
        <taxon>Basidiomycota</taxon>
        <taxon>Agaricomycotina</taxon>
        <taxon>Agaricomycetes</taxon>
        <taxon>Polyporales</taxon>
        <taxon>Laetiporus</taxon>
    </lineage>
</organism>
<dbReference type="InterPro" id="IPR041698">
    <property type="entry name" value="Methyltransf_25"/>
</dbReference>
<sequence length="520" mass="58970">MSQPGVSKDVQAELMKKRTRRRDTVKAENGVERKPLDLSAHNQVPYPVHYSPDLFLYDNWNFIFMGGLVRNITVHRFETLPTKVLDLGCGNGLWIVEAAKQWQNTKFVGFDIQKCQPDLMRPELELTEIAERVEWVHGDLLETLPFEAETFDFVRVCGLGLAVPEDEWQDLFEECARILVPGGLIEMVEDDLIFPSTRLPKKDESSPGEPSSAKSSFSAPSAPASSKYDTSQSSLGFVSVPSNNSSEHQLMPPPLLLEKSSSTDTSSSKVSASHDPEQQPVDPRDHTKLIQSWDNMLHRRFITPNILSVLPFYLSAYFHDIQLMPTLHILLPPSSQQLSSDDPLSVHRQFVETPTNLAELYLDLRTHGTRWSTDHPEGNSLRSRQPSRSATITSWASIHLARGVETVRSCRSAMWEEFRNGKGFGEKPEIDEVILREDFDLAWTNWENDMKDRMSMRAKLYESLAWLESGSNDRPDWKVWRERAGEMEISDAASTSSSYIGPENLCRSMRAFVGVKPKES</sequence>
<gene>
    <name evidence="4" type="ORF">LAESUDRAFT_105773</name>
</gene>
<comment type="similarity">
    <text evidence="1">Belongs to the CFA/CMAS family.</text>
</comment>
<dbReference type="AlphaFoldDB" id="A0A165EUF4"/>
<dbReference type="PANTHER" id="PTHR43832">
    <property type="match status" value="1"/>
</dbReference>
<feature type="domain" description="Methyltransferase" evidence="3">
    <location>
        <begin position="84"/>
        <end position="183"/>
    </location>
</feature>
<dbReference type="EMBL" id="KV427618">
    <property type="protein sequence ID" value="KZT07785.1"/>
    <property type="molecule type" value="Genomic_DNA"/>
</dbReference>
<dbReference type="Gene3D" id="3.40.50.150">
    <property type="entry name" value="Vaccinia Virus protein VP39"/>
    <property type="match status" value="1"/>
</dbReference>
<dbReference type="GO" id="GO:0032259">
    <property type="term" value="P:methylation"/>
    <property type="evidence" value="ECO:0007669"/>
    <property type="project" value="UniProtKB-KW"/>
</dbReference>
<dbReference type="InParanoid" id="A0A165EUF4"/>
<feature type="region of interest" description="Disordered" evidence="2">
    <location>
        <begin position="197"/>
        <end position="285"/>
    </location>
</feature>
<keyword evidence="5" id="KW-1185">Reference proteome</keyword>
<feature type="compositionally biased region" description="Low complexity" evidence="2">
    <location>
        <begin position="207"/>
        <end position="226"/>
    </location>
</feature>
<proteinExistence type="inferred from homology"/>
<dbReference type="STRING" id="1314785.A0A165EUF4"/>
<dbReference type="GO" id="GO:0008168">
    <property type="term" value="F:methyltransferase activity"/>
    <property type="evidence" value="ECO:0007669"/>
    <property type="project" value="UniProtKB-KW"/>
</dbReference>